<dbReference type="SUPFAM" id="SSF142795">
    <property type="entry name" value="CAC2185-like"/>
    <property type="match status" value="1"/>
</dbReference>
<proteinExistence type="predicted"/>
<evidence type="ECO:0000313" key="1">
    <source>
        <dbReference type="EMBL" id="UUF07448.1"/>
    </source>
</evidence>
<organism evidence="1 2">
    <name type="scientific">Turicibacter bilis</name>
    <dbReference type="NCBI Taxonomy" id="2735723"/>
    <lineage>
        <taxon>Bacteria</taxon>
        <taxon>Bacillati</taxon>
        <taxon>Bacillota</taxon>
        <taxon>Erysipelotrichia</taxon>
        <taxon>Erysipelotrichales</taxon>
        <taxon>Turicibacteraceae</taxon>
        <taxon>Turicibacter</taxon>
    </lineage>
</organism>
<dbReference type="Proteomes" id="UP001058072">
    <property type="component" value="Chromosome"/>
</dbReference>
<reference evidence="1" key="1">
    <citation type="submission" date="2021-03" db="EMBL/GenBank/DDBJ databases">
        <title>Comparative Genomics and Metabolomics in the genus Turicibacter.</title>
        <authorList>
            <person name="Maki J."/>
            <person name="Looft T."/>
        </authorList>
    </citation>
    <scope>NUCLEOTIDE SEQUENCE</scope>
    <source>
        <strain evidence="1">ISU324</strain>
    </source>
</reference>
<gene>
    <name evidence="1" type="ORF">J0J70_07335</name>
</gene>
<dbReference type="InterPro" id="IPR037226">
    <property type="entry name" value="CAC2185-like_sf"/>
</dbReference>
<sequence>MHINSKDIKFITVSERKNEFIRNNKDLINYPIGKIGNVEIYFTHYYSQEEAHRK</sequence>
<evidence type="ECO:0000313" key="2">
    <source>
        <dbReference type="Proteomes" id="UP001058072"/>
    </source>
</evidence>
<dbReference type="AlphaFoldDB" id="A0A9Q9CPI7"/>
<name>A0A9Q9CPI7_9FIRM</name>
<dbReference type="Pfam" id="PF08942">
    <property type="entry name" value="DUF1919"/>
    <property type="match status" value="1"/>
</dbReference>
<dbReference type="RefSeq" id="WP_212724246.1">
    <property type="nucleotide sequence ID" value="NZ_CP071250.1"/>
</dbReference>
<dbReference type="InterPro" id="IPR015037">
    <property type="entry name" value="DUF1919"/>
</dbReference>
<accession>A0A9Q9CPI7</accession>
<dbReference type="EMBL" id="CP071250">
    <property type="protein sequence ID" value="UUF07448.1"/>
    <property type="molecule type" value="Genomic_DNA"/>
</dbReference>
<protein>
    <submittedName>
        <fullName evidence="1">DUF1919 domain-containing protein</fullName>
    </submittedName>
</protein>